<feature type="domain" description="Winged helix-turn-helix" evidence="1">
    <location>
        <begin position="254"/>
        <end position="325"/>
    </location>
</feature>
<dbReference type="PANTHER" id="PTHR47691">
    <property type="entry name" value="REGULATOR-RELATED"/>
    <property type="match status" value="1"/>
</dbReference>
<reference evidence="2" key="1">
    <citation type="submission" date="2021-01" db="EMBL/GenBank/DDBJ databases">
        <title>Whole genome shotgun sequence of Planobispora takensis NBRC 109077.</title>
        <authorList>
            <person name="Komaki H."/>
            <person name="Tamura T."/>
        </authorList>
    </citation>
    <scope>NUCLEOTIDE SEQUENCE</scope>
    <source>
        <strain evidence="2">NBRC 109077</strain>
    </source>
</reference>
<evidence type="ECO:0000313" key="2">
    <source>
        <dbReference type="EMBL" id="GII04716.1"/>
    </source>
</evidence>
<gene>
    <name evidence="2" type="ORF">Pta02_67240</name>
</gene>
<evidence type="ECO:0000313" key="3">
    <source>
        <dbReference type="Proteomes" id="UP000634476"/>
    </source>
</evidence>
<accession>A0A8J3T3T2</accession>
<dbReference type="InterPro" id="IPR058852">
    <property type="entry name" value="HTH_77"/>
</dbReference>
<dbReference type="InterPro" id="IPR027417">
    <property type="entry name" value="P-loop_NTPase"/>
</dbReference>
<dbReference type="InterPro" id="IPR011990">
    <property type="entry name" value="TPR-like_helical_dom_sf"/>
</dbReference>
<name>A0A8J3T3T2_9ACTN</name>
<proteinExistence type="predicted"/>
<comment type="caution">
    <text evidence="2">The sequence shown here is derived from an EMBL/GenBank/DDBJ whole genome shotgun (WGS) entry which is preliminary data.</text>
</comment>
<dbReference type="Pfam" id="PF25872">
    <property type="entry name" value="HTH_77"/>
    <property type="match status" value="1"/>
</dbReference>
<dbReference type="EMBL" id="BOOK01000055">
    <property type="protein sequence ID" value="GII04716.1"/>
    <property type="molecule type" value="Genomic_DNA"/>
</dbReference>
<evidence type="ECO:0000259" key="1">
    <source>
        <dbReference type="Pfam" id="PF25872"/>
    </source>
</evidence>
<dbReference type="Gene3D" id="3.40.50.300">
    <property type="entry name" value="P-loop containing nucleotide triphosphate hydrolases"/>
    <property type="match status" value="1"/>
</dbReference>
<organism evidence="2 3">
    <name type="scientific">Planobispora takensis</name>
    <dbReference type="NCBI Taxonomy" id="1367882"/>
    <lineage>
        <taxon>Bacteria</taxon>
        <taxon>Bacillati</taxon>
        <taxon>Actinomycetota</taxon>
        <taxon>Actinomycetes</taxon>
        <taxon>Streptosporangiales</taxon>
        <taxon>Streptosporangiaceae</taxon>
        <taxon>Planobispora</taxon>
    </lineage>
</organism>
<keyword evidence="3" id="KW-1185">Reference proteome</keyword>
<dbReference type="PANTHER" id="PTHR47691:SF3">
    <property type="entry name" value="HTH-TYPE TRANSCRIPTIONAL REGULATOR RV0890C-RELATED"/>
    <property type="match status" value="1"/>
</dbReference>
<sequence>MEADVFVGRQAELADICGLLGRARHVTLTGAAGAGKTRLAMRLAEPLERESPGYVRIVDVSETPDDLMALTETVAGAIGAHRRPGRPVERVVAELSANPGLVVLDGCDRVAHTAGILVDHLLREVEGLHVLATSRQRLGFPHEHVYPIGGLSTADAVDLLVTLAGDRLAGTDPAEICRRLDNLPLAIELVAETPDPAVADLFAGPSDPFRDYPHPAGREPGFSGCASSGMSPRRHASLCGALGMSYELCGPEERLVWARMSVFSECFDAEAAQSVCGAGDLSAGQVLDALNGLTDRSVLTREGSPRGARYRLLGTVRGFGAARLAELGETCQARRRHRDFFFDLAARAAQSWKDDQLTWYRRLAPDLTNLRQAVDYCYDRPEDRRRGLELVSFLWFLWICCGRHAVGYSLLQRGLELEREPGTERNKALWVYAWMAIQRGDIEGAERALAECDTGVAGWDSTAYVSHFHAHLAMARGELAEAMRFIKDARMRHRSAGDVFPGFLPTYVVVATALMSADRHEEAVSVLHEGRDLCASCGDYWTLARLDLLLAQAEHLLGNTPVAAAAARESMRGARLFGDDMCLVEGIETFGVIAEGDGNDALAIRLLGAAAVAREEAALPPCRAPILAGLLEGSEERLRGRTDDKEYDRLLELGRTTGLGEAVEHALQGVAESGPEDEYDDD</sequence>
<dbReference type="Gene3D" id="1.25.40.10">
    <property type="entry name" value="Tetratricopeptide repeat domain"/>
    <property type="match status" value="1"/>
</dbReference>
<dbReference type="SUPFAM" id="SSF52540">
    <property type="entry name" value="P-loop containing nucleoside triphosphate hydrolases"/>
    <property type="match status" value="1"/>
</dbReference>
<dbReference type="RefSeq" id="WP_203878957.1">
    <property type="nucleotide sequence ID" value="NZ_BOOK01000055.1"/>
</dbReference>
<dbReference type="AlphaFoldDB" id="A0A8J3T3T2"/>
<protein>
    <recommendedName>
        <fullName evidence="1">Winged helix-turn-helix domain-containing protein</fullName>
    </recommendedName>
</protein>
<dbReference type="Proteomes" id="UP000634476">
    <property type="component" value="Unassembled WGS sequence"/>
</dbReference>
<dbReference type="SUPFAM" id="SSF48452">
    <property type="entry name" value="TPR-like"/>
    <property type="match status" value="1"/>
</dbReference>